<dbReference type="EMBL" id="JADGLW010000002">
    <property type="protein sequence ID" value="MBF0753166.1"/>
    <property type="molecule type" value="Genomic_DNA"/>
</dbReference>
<reference evidence="2 3" key="1">
    <citation type="submission" date="2020-10" db="EMBL/GenBank/DDBJ databases">
        <title>Mouse Oral microbiota.</title>
        <authorList>
            <person name="Joseph S."/>
            <person name="Aduse-Opoku J."/>
        </authorList>
    </citation>
    <scope>NUCLEOTIDE SEQUENCE [LARGE SCALE GENOMIC DNA]</scope>
    <source>
        <strain evidence="2 3">19428wE5_W307</strain>
    </source>
</reference>
<sequence length="66" mass="7300">MIKGLSAKFYFFVMNEEGKEVTKSRTLNRLASDASDAGVNALASIYENLTGEQYSIVEKVVTHIVD</sequence>
<organism evidence="2 3">
    <name type="scientific">Jeotgalicoccus nanhaiensis</name>
    <dbReference type="NCBI Taxonomy" id="568603"/>
    <lineage>
        <taxon>Bacteria</taxon>
        <taxon>Bacillati</taxon>
        <taxon>Bacillota</taxon>
        <taxon>Bacilli</taxon>
        <taxon>Bacillales</taxon>
        <taxon>Staphylococcaceae</taxon>
        <taxon>Jeotgalicoccus</taxon>
    </lineage>
</organism>
<protein>
    <recommendedName>
        <fullName evidence="1">DUF1659 domain-containing protein</fullName>
    </recommendedName>
</protein>
<dbReference type="Proteomes" id="UP000647980">
    <property type="component" value="Unassembled WGS sequence"/>
</dbReference>
<dbReference type="RefSeq" id="WP_135096493.1">
    <property type="nucleotide sequence ID" value="NZ_JADGLW010000002.1"/>
</dbReference>
<dbReference type="Pfam" id="PF07872">
    <property type="entry name" value="DUF1659"/>
    <property type="match status" value="1"/>
</dbReference>
<evidence type="ECO:0000313" key="2">
    <source>
        <dbReference type="EMBL" id="MBF0753166.1"/>
    </source>
</evidence>
<comment type="caution">
    <text evidence="2">The sequence shown here is derived from an EMBL/GenBank/DDBJ whole genome shotgun (WGS) entry which is preliminary data.</text>
</comment>
<keyword evidence="3" id="KW-1185">Reference proteome</keyword>
<evidence type="ECO:0000259" key="1">
    <source>
        <dbReference type="Pfam" id="PF07872"/>
    </source>
</evidence>
<name>A0ABR9XW54_9STAP</name>
<gene>
    <name evidence="2" type="ORF">IR135_02690</name>
</gene>
<accession>A0ABR9XW54</accession>
<proteinExistence type="predicted"/>
<feature type="domain" description="DUF1659" evidence="1">
    <location>
        <begin position="8"/>
        <end position="64"/>
    </location>
</feature>
<evidence type="ECO:0000313" key="3">
    <source>
        <dbReference type="Proteomes" id="UP000647980"/>
    </source>
</evidence>
<dbReference type="InterPro" id="IPR012454">
    <property type="entry name" value="DUF1659"/>
</dbReference>